<dbReference type="EMBL" id="FOOH01000006">
    <property type="protein sequence ID" value="SFF71448.1"/>
    <property type="molecule type" value="Genomic_DNA"/>
</dbReference>
<dbReference type="AlphaFoldDB" id="A0A1I2KYL6"/>
<keyword evidence="2" id="KW-1185">Reference proteome</keyword>
<reference evidence="2" key="1">
    <citation type="submission" date="2016-10" db="EMBL/GenBank/DDBJ databases">
        <authorList>
            <person name="Varghese N."/>
            <person name="Submissions S."/>
        </authorList>
    </citation>
    <scope>NUCLEOTIDE SEQUENCE [LARGE SCALE GENOMIC DNA]</scope>
    <source>
        <strain evidence="2">DSM 23515</strain>
    </source>
</reference>
<evidence type="ECO:0000313" key="2">
    <source>
        <dbReference type="Proteomes" id="UP000199116"/>
    </source>
</evidence>
<dbReference type="RefSeq" id="WP_093303585.1">
    <property type="nucleotide sequence ID" value="NZ_FOOH01000006.1"/>
</dbReference>
<accession>A0A1I2KYL6</accession>
<sequence length="67" mass="7347">MKKPGKNKNLLGGNIKPSFDDALQNTIRKHLEDTGQVNSNAEKKEVELSVPILKGNGTQDVCLWAQS</sequence>
<proteinExistence type="predicted"/>
<organism evidence="1 2">
    <name type="scientific">Salegentibacter agarivorans</name>
    <dbReference type="NCBI Taxonomy" id="345907"/>
    <lineage>
        <taxon>Bacteria</taxon>
        <taxon>Pseudomonadati</taxon>
        <taxon>Bacteroidota</taxon>
        <taxon>Flavobacteriia</taxon>
        <taxon>Flavobacteriales</taxon>
        <taxon>Flavobacteriaceae</taxon>
        <taxon>Salegentibacter</taxon>
    </lineage>
</organism>
<name>A0A1I2KYL6_9FLAO</name>
<gene>
    <name evidence="1" type="ORF">SAMN04488033_10628</name>
</gene>
<protein>
    <submittedName>
        <fullName evidence="1">Uncharacterized protein</fullName>
    </submittedName>
</protein>
<evidence type="ECO:0000313" key="1">
    <source>
        <dbReference type="EMBL" id="SFF71448.1"/>
    </source>
</evidence>
<dbReference type="Proteomes" id="UP000199116">
    <property type="component" value="Unassembled WGS sequence"/>
</dbReference>